<dbReference type="InterPro" id="IPR052379">
    <property type="entry name" value="Type_VII_TA_RNase"/>
</dbReference>
<dbReference type="EMBL" id="PFNO01000043">
    <property type="protein sequence ID" value="PIZ49624.1"/>
    <property type="molecule type" value="Genomic_DNA"/>
</dbReference>
<evidence type="ECO:0000256" key="1">
    <source>
        <dbReference type="ARBA" id="ARBA00022649"/>
    </source>
</evidence>
<evidence type="ECO:0000313" key="6">
    <source>
        <dbReference type="Proteomes" id="UP000229753"/>
    </source>
</evidence>
<comment type="similarity">
    <text evidence="4">Belongs to the HepT RNase toxin family.</text>
</comment>
<dbReference type="InterPro" id="IPR037038">
    <property type="entry name" value="HepT-like_sf"/>
</dbReference>
<reference evidence="6" key="1">
    <citation type="submission" date="2017-09" db="EMBL/GenBank/DDBJ databases">
        <title>Depth-based differentiation of microbial function through sediment-hosted aquifers and enrichment of novel symbionts in the deep terrestrial subsurface.</title>
        <authorList>
            <person name="Probst A.J."/>
            <person name="Ladd B."/>
            <person name="Jarett J.K."/>
            <person name="Geller-Mcgrath D.E."/>
            <person name="Sieber C.M.K."/>
            <person name="Emerson J.B."/>
            <person name="Anantharaman K."/>
            <person name="Thomas B.C."/>
            <person name="Malmstrom R."/>
            <person name="Stieglmeier M."/>
            <person name="Klingl A."/>
            <person name="Woyke T."/>
            <person name="Ryan C.M."/>
            <person name="Banfield J.F."/>
        </authorList>
    </citation>
    <scope>NUCLEOTIDE SEQUENCE [LARGE SCALE GENOMIC DNA]</scope>
</reference>
<dbReference type="PANTHER" id="PTHR33397">
    <property type="entry name" value="UPF0331 PROTEIN YUTE"/>
    <property type="match status" value="1"/>
</dbReference>
<evidence type="ECO:0000256" key="3">
    <source>
        <dbReference type="ARBA" id="ARBA00022801"/>
    </source>
</evidence>
<evidence type="ECO:0000256" key="2">
    <source>
        <dbReference type="ARBA" id="ARBA00022722"/>
    </source>
</evidence>
<keyword evidence="1" id="KW-1277">Toxin-antitoxin system</keyword>
<dbReference type="GO" id="GO:0110001">
    <property type="term" value="C:toxin-antitoxin complex"/>
    <property type="evidence" value="ECO:0007669"/>
    <property type="project" value="InterPro"/>
</dbReference>
<keyword evidence="2" id="KW-0540">Nuclease</keyword>
<protein>
    <recommendedName>
        <fullName evidence="7">DUF86 domain-containing protein</fullName>
    </recommendedName>
</protein>
<keyword evidence="3" id="KW-0378">Hydrolase</keyword>
<dbReference type="GO" id="GO:0016787">
    <property type="term" value="F:hydrolase activity"/>
    <property type="evidence" value="ECO:0007669"/>
    <property type="project" value="UniProtKB-KW"/>
</dbReference>
<dbReference type="AlphaFoldDB" id="A0A2M7TNJ7"/>
<comment type="caution">
    <text evidence="5">The sequence shown here is derived from an EMBL/GenBank/DDBJ whole genome shotgun (WGS) entry which is preliminary data.</text>
</comment>
<dbReference type="InterPro" id="IPR008201">
    <property type="entry name" value="HepT-like"/>
</dbReference>
<evidence type="ECO:0000313" key="5">
    <source>
        <dbReference type="EMBL" id="PIZ49624.1"/>
    </source>
</evidence>
<organism evidence="5 6">
    <name type="scientific">Candidatus Woesebacteria bacterium CG_4_10_14_0_2_um_filter_39_14</name>
    <dbReference type="NCBI Taxonomy" id="1975054"/>
    <lineage>
        <taxon>Bacteria</taxon>
        <taxon>Candidatus Woeseibacteriota</taxon>
    </lineage>
</organism>
<dbReference type="PANTHER" id="PTHR33397:SF3">
    <property type="entry name" value="MRNA NUCLEASE HEPT"/>
    <property type="match status" value="1"/>
</dbReference>
<dbReference type="GO" id="GO:0004540">
    <property type="term" value="F:RNA nuclease activity"/>
    <property type="evidence" value="ECO:0007669"/>
    <property type="project" value="InterPro"/>
</dbReference>
<accession>A0A2M7TNJ7</accession>
<dbReference type="Proteomes" id="UP000229753">
    <property type="component" value="Unassembled WGS sequence"/>
</dbReference>
<proteinExistence type="inferred from homology"/>
<dbReference type="Gene3D" id="1.20.120.580">
    <property type="entry name" value="bsu32300-like"/>
    <property type="match status" value="1"/>
</dbReference>
<evidence type="ECO:0000256" key="4">
    <source>
        <dbReference type="ARBA" id="ARBA00024207"/>
    </source>
</evidence>
<sequence>MPKIDIQLIRRKVKLLEADLAALRKYRNVSLEEYLKNQETQLIVERLLEKITGRLIDINYHILKEEYGIMPEDYYNSFIEMGKNRIVTPEFAEEIAKSAGLRNALAHEYEKIDQTLVHKAINMALTQIPQYIQKVTDFLG</sequence>
<name>A0A2M7TNJ7_9BACT</name>
<gene>
    <name evidence="5" type="ORF">COY29_01370</name>
</gene>
<evidence type="ECO:0008006" key="7">
    <source>
        <dbReference type="Google" id="ProtNLM"/>
    </source>
</evidence>
<dbReference type="Pfam" id="PF01934">
    <property type="entry name" value="HepT-like"/>
    <property type="match status" value="1"/>
</dbReference>
<dbReference type="NCBIfam" id="NF047751">
    <property type="entry name" value="HepT_toxin"/>
    <property type="match status" value="1"/>
</dbReference>